<dbReference type="Proteomes" id="UP000242287">
    <property type="component" value="Unassembled WGS sequence"/>
</dbReference>
<gene>
    <name evidence="1" type="ORF">AMATHDRAFT_10638</name>
</gene>
<keyword evidence="2" id="KW-1185">Reference proteome</keyword>
<organism evidence="1 2">
    <name type="scientific">Amanita thiersii Skay4041</name>
    <dbReference type="NCBI Taxonomy" id="703135"/>
    <lineage>
        <taxon>Eukaryota</taxon>
        <taxon>Fungi</taxon>
        <taxon>Dikarya</taxon>
        <taxon>Basidiomycota</taxon>
        <taxon>Agaricomycotina</taxon>
        <taxon>Agaricomycetes</taxon>
        <taxon>Agaricomycetidae</taxon>
        <taxon>Agaricales</taxon>
        <taxon>Pluteineae</taxon>
        <taxon>Amanitaceae</taxon>
        <taxon>Amanita</taxon>
    </lineage>
</organism>
<protein>
    <submittedName>
        <fullName evidence="1">Uncharacterized protein</fullName>
    </submittedName>
</protein>
<accession>A0A2A9N9K1</accession>
<evidence type="ECO:0000313" key="2">
    <source>
        <dbReference type="Proteomes" id="UP000242287"/>
    </source>
</evidence>
<dbReference type="AlphaFoldDB" id="A0A2A9N9K1"/>
<reference evidence="1 2" key="1">
    <citation type="submission" date="2014-02" db="EMBL/GenBank/DDBJ databases">
        <title>Transposable element dynamics among asymbiotic and ectomycorrhizal Amanita fungi.</title>
        <authorList>
            <consortium name="DOE Joint Genome Institute"/>
            <person name="Hess J."/>
            <person name="Skrede I."/>
            <person name="Wolfe B."/>
            <person name="LaButti K."/>
            <person name="Ohm R.A."/>
            <person name="Grigoriev I.V."/>
            <person name="Pringle A."/>
        </authorList>
    </citation>
    <scope>NUCLEOTIDE SEQUENCE [LARGE SCALE GENOMIC DNA]</scope>
    <source>
        <strain evidence="1 2">SKay4041</strain>
    </source>
</reference>
<evidence type="ECO:0000313" key="1">
    <source>
        <dbReference type="EMBL" id="PFH44847.1"/>
    </source>
</evidence>
<name>A0A2A9N9K1_9AGAR</name>
<proteinExistence type="predicted"/>
<dbReference type="EMBL" id="KZ302779">
    <property type="protein sequence ID" value="PFH44847.1"/>
    <property type="molecule type" value="Genomic_DNA"/>
</dbReference>
<sequence>MPSFTINSYHNFEVPVPESTTNGLVEAITARPLLQNLLQDVSALSSHVNNVRMVQLACLLVQPVGAEYIYLSECGKHVALESSPLPTPPITDGRPREALQEWRGSGEFWKK</sequence>